<feature type="transmembrane region" description="Helical" evidence="3">
    <location>
        <begin position="172"/>
        <end position="194"/>
    </location>
</feature>
<dbReference type="PANTHER" id="PTHR45138:SF9">
    <property type="entry name" value="DIGUANYLATE CYCLASE DGCM-RELATED"/>
    <property type="match status" value="1"/>
</dbReference>
<dbReference type="GO" id="GO:0005886">
    <property type="term" value="C:plasma membrane"/>
    <property type="evidence" value="ECO:0007669"/>
    <property type="project" value="TreeGrafter"/>
</dbReference>
<reference evidence="5 6" key="1">
    <citation type="journal article" date="2016" name="Int. J. Syst. Evol. Microbiol.">
        <title>Acidipila dinghuensis sp. nov., an acidobacterium isolated from forest soil.</title>
        <authorList>
            <person name="Jiang Y.W."/>
            <person name="Wang J."/>
            <person name="Chen M.H."/>
            <person name="Lv Y.Y."/>
            <person name="Qiu L.H."/>
        </authorList>
    </citation>
    <scope>NUCLEOTIDE SEQUENCE [LARGE SCALE GENOMIC DNA]</scope>
    <source>
        <strain evidence="5 6">DHOF10</strain>
    </source>
</reference>
<dbReference type="Pfam" id="PF00990">
    <property type="entry name" value="GGDEF"/>
    <property type="match status" value="1"/>
</dbReference>
<keyword evidence="3" id="KW-0812">Transmembrane</keyword>
<evidence type="ECO:0000259" key="4">
    <source>
        <dbReference type="PROSITE" id="PS50887"/>
    </source>
</evidence>
<dbReference type="InterPro" id="IPR029787">
    <property type="entry name" value="Nucleotide_cyclase"/>
</dbReference>
<keyword evidence="6" id="KW-1185">Reference proteome</keyword>
<feature type="transmembrane region" description="Helical" evidence="3">
    <location>
        <begin position="408"/>
        <end position="429"/>
    </location>
</feature>
<sequence length="653" mass="71637">MGKFFRFRPPSGYNLGDSPSRPFAFGCCAQGDMPSAPAPSGREPAFVLFSAEETGGAPSKLCLGGRWRTRCRDLSAHSAARGFCVSTLLPPQPVFGFRTVARWNGPHPTKAGLSPFRHPSKLEMSAFLRSSLEPVPVRSLYLNSRWTVWTRMIAASAGLLALHVLSVRLPGYAPVLVGDAILVAMPVLAIFLLCGRLGDIRPHLRFNAWCFSVGLGLWALGMVLFSISDITGRAEPLSDTLAVLCNFLYIVPVLLAVTLTIDEAGFSIFTVLDILQAALLAFLAYTHAFDASFSFHSIQNIPVQRLVHCYDFENFGLALIATLRAAAFPRTSRERRFFLLFSTWLWFYAVCAAIYNYFELRSLASSGVHDLLADLPWLVLCGMLATVQPREDDQVIDSPSFRGRTAIFLENSIAILFCLVMLGLGASLMARHLPWLSLAAMALALLLYGLRATIQQVRYASAQQELAAARDHLETLSLEDSLTRVANRRRFDQVLEESFAHSRRTGSPLSLLMLDIDHFKLLNDSYGHRVGDACLVRIAAALEAALNRAGDLPARYGGEEFAIILPDTSGLGAQRVAARIRSAVRALDIRYEEEQPRCVTVSIGIATCTLPGVIRPAHLIEAADQALYQAKQNGRDRVEVAPLPCVEATSLRA</sequence>
<dbReference type="GO" id="GO:0052621">
    <property type="term" value="F:diguanylate cyclase activity"/>
    <property type="evidence" value="ECO:0007669"/>
    <property type="project" value="UniProtKB-EC"/>
</dbReference>
<feature type="transmembrane region" description="Helical" evidence="3">
    <location>
        <begin position="337"/>
        <end position="358"/>
    </location>
</feature>
<dbReference type="InterPro" id="IPR050469">
    <property type="entry name" value="Diguanylate_Cyclase"/>
</dbReference>
<dbReference type="EMBL" id="SDMK01000001">
    <property type="protein sequence ID" value="RXS98031.1"/>
    <property type="molecule type" value="Genomic_DNA"/>
</dbReference>
<dbReference type="InterPro" id="IPR043128">
    <property type="entry name" value="Rev_trsase/Diguanyl_cyclase"/>
</dbReference>
<dbReference type="AlphaFoldDB" id="A0A4Q1SK29"/>
<dbReference type="OrthoDB" id="9759607at2"/>
<dbReference type="SUPFAM" id="SSF55073">
    <property type="entry name" value="Nucleotide cyclase"/>
    <property type="match status" value="1"/>
</dbReference>
<evidence type="ECO:0000256" key="3">
    <source>
        <dbReference type="SAM" id="Phobius"/>
    </source>
</evidence>
<keyword evidence="3" id="KW-1133">Transmembrane helix</keyword>
<comment type="caution">
    <text evidence="5">The sequence shown here is derived from an EMBL/GenBank/DDBJ whole genome shotgun (WGS) entry which is preliminary data.</text>
</comment>
<feature type="transmembrane region" description="Helical" evidence="3">
    <location>
        <begin position="435"/>
        <end position="454"/>
    </location>
</feature>
<dbReference type="GO" id="GO:1902201">
    <property type="term" value="P:negative regulation of bacterial-type flagellum-dependent cell motility"/>
    <property type="evidence" value="ECO:0007669"/>
    <property type="project" value="TreeGrafter"/>
</dbReference>
<proteinExistence type="predicted"/>
<feature type="transmembrane region" description="Helical" evidence="3">
    <location>
        <begin position="148"/>
        <end position="166"/>
    </location>
</feature>
<dbReference type="SMART" id="SM00267">
    <property type="entry name" value="GGDEF"/>
    <property type="match status" value="1"/>
</dbReference>
<dbReference type="CDD" id="cd01949">
    <property type="entry name" value="GGDEF"/>
    <property type="match status" value="1"/>
</dbReference>
<keyword evidence="3" id="KW-0472">Membrane</keyword>
<gene>
    <name evidence="5" type="ORF">ESZ00_09365</name>
</gene>
<dbReference type="PROSITE" id="PS50887">
    <property type="entry name" value="GGDEF"/>
    <property type="match status" value="1"/>
</dbReference>
<dbReference type="Gene3D" id="3.30.70.270">
    <property type="match status" value="1"/>
</dbReference>
<evidence type="ECO:0000256" key="2">
    <source>
        <dbReference type="ARBA" id="ARBA00034247"/>
    </source>
</evidence>
<dbReference type="EC" id="2.7.7.65" evidence="1"/>
<dbReference type="PANTHER" id="PTHR45138">
    <property type="entry name" value="REGULATORY COMPONENTS OF SENSORY TRANSDUCTION SYSTEM"/>
    <property type="match status" value="1"/>
</dbReference>
<dbReference type="InterPro" id="IPR000160">
    <property type="entry name" value="GGDEF_dom"/>
</dbReference>
<comment type="catalytic activity">
    <reaction evidence="2">
        <text>2 GTP = 3',3'-c-di-GMP + 2 diphosphate</text>
        <dbReference type="Rhea" id="RHEA:24898"/>
        <dbReference type="ChEBI" id="CHEBI:33019"/>
        <dbReference type="ChEBI" id="CHEBI:37565"/>
        <dbReference type="ChEBI" id="CHEBI:58805"/>
        <dbReference type="EC" id="2.7.7.65"/>
    </reaction>
</comment>
<name>A0A4Q1SK29_9BACT</name>
<dbReference type="Proteomes" id="UP000290253">
    <property type="component" value="Unassembled WGS sequence"/>
</dbReference>
<evidence type="ECO:0000256" key="1">
    <source>
        <dbReference type="ARBA" id="ARBA00012528"/>
    </source>
</evidence>
<feature type="domain" description="GGDEF" evidence="4">
    <location>
        <begin position="507"/>
        <end position="643"/>
    </location>
</feature>
<organism evidence="5 6">
    <name type="scientific">Silvibacterium dinghuense</name>
    <dbReference type="NCBI Taxonomy" id="1560006"/>
    <lineage>
        <taxon>Bacteria</taxon>
        <taxon>Pseudomonadati</taxon>
        <taxon>Acidobacteriota</taxon>
        <taxon>Terriglobia</taxon>
        <taxon>Terriglobales</taxon>
        <taxon>Acidobacteriaceae</taxon>
        <taxon>Silvibacterium</taxon>
    </lineage>
</organism>
<protein>
    <recommendedName>
        <fullName evidence="1">diguanylate cyclase</fullName>
        <ecNumber evidence="1">2.7.7.65</ecNumber>
    </recommendedName>
</protein>
<evidence type="ECO:0000313" key="5">
    <source>
        <dbReference type="EMBL" id="RXS98031.1"/>
    </source>
</evidence>
<feature type="transmembrane region" description="Helical" evidence="3">
    <location>
        <begin position="206"/>
        <end position="228"/>
    </location>
</feature>
<dbReference type="NCBIfam" id="TIGR00254">
    <property type="entry name" value="GGDEF"/>
    <property type="match status" value="1"/>
</dbReference>
<feature type="transmembrane region" description="Helical" evidence="3">
    <location>
        <begin position="240"/>
        <end position="259"/>
    </location>
</feature>
<evidence type="ECO:0000313" key="6">
    <source>
        <dbReference type="Proteomes" id="UP000290253"/>
    </source>
</evidence>
<dbReference type="FunFam" id="3.30.70.270:FF:000001">
    <property type="entry name" value="Diguanylate cyclase domain protein"/>
    <property type="match status" value="1"/>
</dbReference>
<dbReference type="GO" id="GO:0043709">
    <property type="term" value="P:cell adhesion involved in single-species biofilm formation"/>
    <property type="evidence" value="ECO:0007669"/>
    <property type="project" value="TreeGrafter"/>
</dbReference>
<accession>A0A4Q1SK29</accession>
<feature type="transmembrane region" description="Helical" evidence="3">
    <location>
        <begin position="266"/>
        <end position="285"/>
    </location>
</feature>